<organism evidence="1 2">
    <name type="scientific">Pieris macdunnoughi</name>
    <dbReference type="NCBI Taxonomy" id="345717"/>
    <lineage>
        <taxon>Eukaryota</taxon>
        <taxon>Metazoa</taxon>
        <taxon>Ecdysozoa</taxon>
        <taxon>Arthropoda</taxon>
        <taxon>Hexapoda</taxon>
        <taxon>Insecta</taxon>
        <taxon>Pterygota</taxon>
        <taxon>Neoptera</taxon>
        <taxon>Endopterygota</taxon>
        <taxon>Lepidoptera</taxon>
        <taxon>Glossata</taxon>
        <taxon>Ditrysia</taxon>
        <taxon>Papilionoidea</taxon>
        <taxon>Pieridae</taxon>
        <taxon>Pierinae</taxon>
        <taxon>Pieris</taxon>
    </lineage>
</organism>
<gene>
    <name evidence="1" type="ORF">PMACD_LOCUS226</name>
</gene>
<dbReference type="Proteomes" id="UP000663880">
    <property type="component" value="Unassembled WGS sequence"/>
</dbReference>
<evidence type="ECO:0000313" key="2">
    <source>
        <dbReference type="Proteomes" id="UP000663880"/>
    </source>
</evidence>
<reference evidence="1" key="1">
    <citation type="submission" date="2021-02" db="EMBL/GenBank/DDBJ databases">
        <authorList>
            <person name="Steward A R."/>
        </authorList>
    </citation>
    <scope>NUCLEOTIDE SEQUENCE</scope>
</reference>
<dbReference type="AlphaFoldDB" id="A0A821L1L7"/>
<name>A0A821L1L7_9NEOP</name>
<sequence length="177" mass="20147">MGVRVEEEVPSILKKNSDVFKEGISTYKDHTVTIDLKMLKSKFLKAYPVAIKIDVEKEIGWLVHESEQRSIGQWATPVQQNLEKYDCVSHLAVGRVGHAPRICPAPFKTDESRQRLRQVEPDTARLHDTKCHPRTITPPAGALPELADVHPREERINMSKDDVNSITNYINVPHDYT</sequence>
<evidence type="ECO:0000313" key="1">
    <source>
        <dbReference type="EMBL" id="CAF4744109.1"/>
    </source>
</evidence>
<protein>
    <submittedName>
        <fullName evidence="1">Uncharacterized protein</fullName>
    </submittedName>
</protein>
<proteinExistence type="predicted"/>
<accession>A0A821L1L7</accession>
<comment type="caution">
    <text evidence="1">The sequence shown here is derived from an EMBL/GenBank/DDBJ whole genome shotgun (WGS) entry which is preliminary data.</text>
</comment>
<dbReference type="OrthoDB" id="5978043at2759"/>
<keyword evidence="2" id="KW-1185">Reference proteome</keyword>
<dbReference type="EMBL" id="CAJOBZ010000001">
    <property type="protein sequence ID" value="CAF4744109.1"/>
    <property type="molecule type" value="Genomic_DNA"/>
</dbReference>